<dbReference type="Gene3D" id="3.40.50.150">
    <property type="entry name" value="Vaccinia Virus protein VP39"/>
    <property type="match status" value="1"/>
</dbReference>
<dbReference type="InterPro" id="IPR002941">
    <property type="entry name" value="DNA_methylase_N4/N6"/>
</dbReference>
<dbReference type="EMBL" id="LAZR01048576">
    <property type="protein sequence ID" value="KKK91612.1"/>
    <property type="molecule type" value="Genomic_DNA"/>
</dbReference>
<evidence type="ECO:0000256" key="6">
    <source>
        <dbReference type="ARBA" id="ARBA00022747"/>
    </source>
</evidence>
<dbReference type="PROSITE" id="PS00093">
    <property type="entry name" value="N4_MTASE"/>
    <property type="match status" value="1"/>
</dbReference>
<evidence type="ECO:0000256" key="5">
    <source>
        <dbReference type="ARBA" id="ARBA00022691"/>
    </source>
</evidence>
<evidence type="ECO:0000256" key="7">
    <source>
        <dbReference type="ARBA" id="ARBA00023125"/>
    </source>
</evidence>
<dbReference type="InterPro" id="IPR017985">
    <property type="entry name" value="MeTrfase_CN4_CS"/>
</dbReference>
<feature type="region of interest" description="Disordered" evidence="9">
    <location>
        <begin position="84"/>
        <end position="121"/>
    </location>
</feature>
<dbReference type="InterPro" id="IPR029063">
    <property type="entry name" value="SAM-dependent_MTases_sf"/>
</dbReference>
<sequence>MRDHIIIGDALQHLWHVPSESVQTCITSPPYWGLRDYGVKGQLGLEKHPEQYVQKLVETFSQVKRTLKKDGTLWLNLGDSYTPDHAQNRTTPGKNWGKHKAVGGSRARDRRGPQGDRKGKDLTGIPWMVAFALRADGWWLRSDIVWSKPNPMPESIKDRPTRSHEYLFLLSKSARYYMDMDAIREPAEYGRRDWNGHEHFKGGDI</sequence>
<organism evidence="11">
    <name type="scientific">marine sediment metagenome</name>
    <dbReference type="NCBI Taxonomy" id="412755"/>
    <lineage>
        <taxon>unclassified sequences</taxon>
        <taxon>metagenomes</taxon>
        <taxon>ecological metagenomes</taxon>
    </lineage>
</organism>
<dbReference type="PRINTS" id="PR00508">
    <property type="entry name" value="S21N4MTFRASE"/>
</dbReference>
<evidence type="ECO:0000256" key="4">
    <source>
        <dbReference type="ARBA" id="ARBA00022679"/>
    </source>
</evidence>
<evidence type="ECO:0000313" key="11">
    <source>
        <dbReference type="EMBL" id="KKK91612.1"/>
    </source>
</evidence>
<evidence type="ECO:0000256" key="8">
    <source>
        <dbReference type="ARBA" id="ARBA00049120"/>
    </source>
</evidence>
<feature type="domain" description="DNA methylase N-4/N-6" evidence="10">
    <location>
        <begin position="22"/>
        <end position="189"/>
    </location>
</feature>
<name>A0A0F8ZCU1_9ZZZZ</name>
<keyword evidence="3" id="KW-0489">Methyltransferase</keyword>
<accession>A0A0F8ZCU1</accession>
<dbReference type="GO" id="GO:0009307">
    <property type="term" value="P:DNA restriction-modification system"/>
    <property type="evidence" value="ECO:0007669"/>
    <property type="project" value="UniProtKB-KW"/>
</dbReference>
<keyword evidence="7" id="KW-0238">DNA-binding</keyword>
<dbReference type="AlphaFoldDB" id="A0A0F8ZCU1"/>
<keyword evidence="4" id="KW-0808">Transferase</keyword>
<dbReference type="GO" id="GO:0003677">
    <property type="term" value="F:DNA binding"/>
    <property type="evidence" value="ECO:0007669"/>
    <property type="project" value="UniProtKB-KW"/>
</dbReference>
<gene>
    <name evidence="11" type="ORF">LCGC14_2711200</name>
</gene>
<comment type="catalytic activity">
    <reaction evidence="8">
        <text>a 2'-deoxycytidine in DNA + S-adenosyl-L-methionine = an N(4)-methyl-2'-deoxycytidine in DNA + S-adenosyl-L-homocysteine + H(+)</text>
        <dbReference type="Rhea" id="RHEA:16857"/>
        <dbReference type="Rhea" id="RHEA-COMP:11369"/>
        <dbReference type="Rhea" id="RHEA-COMP:13674"/>
        <dbReference type="ChEBI" id="CHEBI:15378"/>
        <dbReference type="ChEBI" id="CHEBI:57856"/>
        <dbReference type="ChEBI" id="CHEBI:59789"/>
        <dbReference type="ChEBI" id="CHEBI:85452"/>
        <dbReference type="ChEBI" id="CHEBI:137933"/>
        <dbReference type="EC" id="2.1.1.113"/>
    </reaction>
</comment>
<reference evidence="11" key="1">
    <citation type="journal article" date="2015" name="Nature">
        <title>Complex archaea that bridge the gap between prokaryotes and eukaryotes.</title>
        <authorList>
            <person name="Spang A."/>
            <person name="Saw J.H."/>
            <person name="Jorgensen S.L."/>
            <person name="Zaremba-Niedzwiedzka K."/>
            <person name="Martijn J."/>
            <person name="Lind A.E."/>
            <person name="van Eijk R."/>
            <person name="Schleper C."/>
            <person name="Guy L."/>
            <person name="Ettema T.J."/>
        </authorList>
    </citation>
    <scope>NUCLEOTIDE SEQUENCE</scope>
</reference>
<dbReference type="InterPro" id="IPR001091">
    <property type="entry name" value="RM_Methyltransferase"/>
</dbReference>
<dbReference type="GO" id="GO:0032259">
    <property type="term" value="P:methylation"/>
    <property type="evidence" value="ECO:0007669"/>
    <property type="project" value="UniProtKB-KW"/>
</dbReference>
<dbReference type="SUPFAM" id="SSF53335">
    <property type="entry name" value="S-adenosyl-L-methionine-dependent methyltransferases"/>
    <property type="match status" value="1"/>
</dbReference>
<evidence type="ECO:0000256" key="1">
    <source>
        <dbReference type="ARBA" id="ARBA00010203"/>
    </source>
</evidence>
<feature type="compositionally biased region" description="Basic and acidic residues" evidence="9">
    <location>
        <begin position="106"/>
        <end position="121"/>
    </location>
</feature>
<protein>
    <recommendedName>
        <fullName evidence="2">site-specific DNA-methyltransferase (cytosine-N(4)-specific)</fullName>
        <ecNumber evidence="2">2.1.1.113</ecNumber>
    </recommendedName>
</protein>
<keyword evidence="6" id="KW-0680">Restriction system</keyword>
<evidence type="ECO:0000259" key="10">
    <source>
        <dbReference type="Pfam" id="PF01555"/>
    </source>
</evidence>
<evidence type="ECO:0000256" key="9">
    <source>
        <dbReference type="SAM" id="MobiDB-lite"/>
    </source>
</evidence>
<evidence type="ECO:0000256" key="3">
    <source>
        <dbReference type="ARBA" id="ARBA00022603"/>
    </source>
</evidence>
<dbReference type="GO" id="GO:0015667">
    <property type="term" value="F:site-specific DNA-methyltransferase (cytosine-N4-specific) activity"/>
    <property type="evidence" value="ECO:0007669"/>
    <property type="project" value="UniProtKB-EC"/>
</dbReference>
<dbReference type="EC" id="2.1.1.113" evidence="2"/>
<dbReference type="Pfam" id="PF01555">
    <property type="entry name" value="N6_N4_Mtase"/>
    <property type="match status" value="1"/>
</dbReference>
<evidence type="ECO:0000256" key="2">
    <source>
        <dbReference type="ARBA" id="ARBA00012185"/>
    </source>
</evidence>
<comment type="caution">
    <text evidence="11">The sequence shown here is derived from an EMBL/GenBank/DDBJ whole genome shotgun (WGS) entry which is preliminary data.</text>
</comment>
<proteinExistence type="inferred from homology"/>
<comment type="similarity">
    <text evidence="1">Belongs to the N(4)/N(6)-methyltransferase family. N(4) subfamily.</text>
</comment>
<dbReference type="GO" id="GO:0008170">
    <property type="term" value="F:N-methyltransferase activity"/>
    <property type="evidence" value="ECO:0007669"/>
    <property type="project" value="InterPro"/>
</dbReference>
<feature type="non-terminal residue" evidence="11">
    <location>
        <position position="205"/>
    </location>
</feature>
<keyword evidence="5" id="KW-0949">S-adenosyl-L-methionine</keyword>